<keyword evidence="3" id="KW-0813">Transport</keyword>
<dbReference type="PANTHER" id="PTHR30290:SF10">
    <property type="entry name" value="PERIPLASMIC OLIGOPEPTIDE-BINDING PROTEIN-RELATED"/>
    <property type="match status" value="1"/>
</dbReference>
<feature type="domain" description="Solute-binding protein family 5" evidence="5">
    <location>
        <begin position="85"/>
        <end position="520"/>
    </location>
</feature>
<dbReference type="PROSITE" id="PS51318">
    <property type="entry name" value="TAT"/>
    <property type="match status" value="1"/>
</dbReference>
<organism evidence="6 7">
    <name type="scientific">Roseateles subflavus</name>
    <dbReference type="NCBI Taxonomy" id="3053353"/>
    <lineage>
        <taxon>Bacteria</taxon>
        <taxon>Pseudomonadati</taxon>
        <taxon>Pseudomonadota</taxon>
        <taxon>Betaproteobacteria</taxon>
        <taxon>Burkholderiales</taxon>
        <taxon>Sphaerotilaceae</taxon>
        <taxon>Roseateles</taxon>
    </lineage>
</organism>
<dbReference type="InterPro" id="IPR006311">
    <property type="entry name" value="TAT_signal"/>
</dbReference>
<keyword evidence="4" id="KW-0732">Signal</keyword>
<comment type="similarity">
    <text evidence="2">Belongs to the bacterial solute-binding protein 5 family.</text>
</comment>
<evidence type="ECO:0000256" key="4">
    <source>
        <dbReference type="ARBA" id="ARBA00022729"/>
    </source>
</evidence>
<name>A0ABT7LD63_9BURK</name>
<dbReference type="Proteomes" id="UP001238603">
    <property type="component" value="Unassembled WGS sequence"/>
</dbReference>
<reference evidence="6 7" key="1">
    <citation type="submission" date="2023-06" db="EMBL/GenBank/DDBJ databases">
        <title>Pelomonas sp. APW6 16S ribosomal RNA gene genome sequencing and assembly.</title>
        <authorList>
            <person name="Woo H."/>
        </authorList>
    </citation>
    <scope>NUCLEOTIDE SEQUENCE [LARGE SCALE GENOMIC DNA]</scope>
    <source>
        <strain evidence="6 7">APW6</strain>
    </source>
</reference>
<evidence type="ECO:0000256" key="1">
    <source>
        <dbReference type="ARBA" id="ARBA00004196"/>
    </source>
</evidence>
<dbReference type="RefSeq" id="WP_285980927.1">
    <property type="nucleotide sequence ID" value="NZ_JASVDS010000001.1"/>
</dbReference>
<evidence type="ECO:0000256" key="2">
    <source>
        <dbReference type="ARBA" id="ARBA00005695"/>
    </source>
</evidence>
<dbReference type="InterPro" id="IPR030678">
    <property type="entry name" value="Peptide/Ni-bd"/>
</dbReference>
<comment type="subcellular location">
    <subcellularLocation>
        <location evidence="1">Cell envelope</location>
    </subcellularLocation>
</comment>
<protein>
    <submittedName>
        <fullName evidence="6">ABC transporter substrate-binding protein</fullName>
    </submittedName>
</protein>
<dbReference type="EMBL" id="JASVDS010000001">
    <property type="protein sequence ID" value="MDL5030800.1"/>
    <property type="molecule type" value="Genomic_DNA"/>
</dbReference>
<dbReference type="PIRSF" id="PIRSF002741">
    <property type="entry name" value="MppA"/>
    <property type="match status" value="1"/>
</dbReference>
<keyword evidence="7" id="KW-1185">Reference proteome</keyword>
<dbReference type="SUPFAM" id="SSF53850">
    <property type="entry name" value="Periplasmic binding protein-like II"/>
    <property type="match status" value="1"/>
</dbReference>
<proteinExistence type="inferred from homology"/>
<evidence type="ECO:0000313" key="7">
    <source>
        <dbReference type="Proteomes" id="UP001238603"/>
    </source>
</evidence>
<evidence type="ECO:0000259" key="5">
    <source>
        <dbReference type="Pfam" id="PF00496"/>
    </source>
</evidence>
<comment type="caution">
    <text evidence="6">The sequence shown here is derived from an EMBL/GenBank/DDBJ whole genome shotgun (WGS) entry which is preliminary data.</text>
</comment>
<dbReference type="Gene3D" id="3.10.105.10">
    <property type="entry name" value="Dipeptide-binding Protein, Domain 3"/>
    <property type="match status" value="1"/>
</dbReference>
<evidence type="ECO:0000313" key="6">
    <source>
        <dbReference type="EMBL" id="MDL5030800.1"/>
    </source>
</evidence>
<dbReference type="InterPro" id="IPR000914">
    <property type="entry name" value="SBP_5_dom"/>
</dbReference>
<sequence length="612" mass="69194">MTFRAPSGGPSRRDVLALAGLSGLGLPGPDAHALTPPKKVLRYAFRVAETGFDPARISDLYSRIITAHIFEGLYTYDPLARPARLKPLVADGMPEVSDDFKVWTMRVRPGIHFSADPVFKGQPRELVAEDFVYSWKRFADPEVASPSWSELEELGILGLAEYRASLLRTKTPFDYDRPIEGLRALDRYTLQIRLRETRPRLMEVFAQIDTYGAVAREVIEGYFGETMEHPVGTGPFVLAAWRRSSLITLNRNPHYRERYYDAQPAPDDKEGQALLARFKGRRLPMIDQVQVAIIEESQPRWLSFLNGQFDFLERTPEDFIQQVLPQGRLAPNLASQGIQAYRALLADVLFTVFNMDDPVVGGYTPARVALRRAIALATDCGREISLGRRGQAIPAQSPYLPHTTAYDPAYKSEMGDFDPARAKALLDLYGYRDRDGDGWREDPDGRQLVLESLTTPDGFQRQIDEIWQKNLAAVGLRVQFRTGKWPENFKALRAGHYMIWSLAVSAAKPDSQDALASFHSGHVGASNYARFRLPALDQLFEQAAGLPDGPQRLALFRESKRLATAYMPYKYRGHRYVTDLAHPWVQGYRRPLFAMHWWECVDIVGAPPPRPE</sequence>
<evidence type="ECO:0000256" key="3">
    <source>
        <dbReference type="ARBA" id="ARBA00022448"/>
    </source>
</evidence>
<accession>A0ABT7LD63</accession>
<gene>
    <name evidence="6" type="ORF">QRD43_02685</name>
</gene>
<dbReference type="InterPro" id="IPR039424">
    <property type="entry name" value="SBP_5"/>
</dbReference>
<dbReference type="PANTHER" id="PTHR30290">
    <property type="entry name" value="PERIPLASMIC BINDING COMPONENT OF ABC TRANSPORTER"/>
    <property type="match status" value="1"/>
</dbReference>
<dbReference type="Pfam" id="PF00496">
    <property type="entry name" value="SBP_bac_5"/>
    <property type="match status" value="1"/>
</dbReference>
<dbReference type="Gene3D" id="3.40.190.10">
    <property type="entry name" value="Periplasmic binding protein-like II"/>
    <property type="match status" value="1"/>
</dbReference>